<proteinExistence type="predicted"/>
<feature type="region of interest" description="Disordered" evidence="1">
    <location>
        <begin position="56"/>
        <end position="131"/>
    </location>
</feature>
<evidence type="ECO:0000256" key="1">
    <source>
        <dbReference type="SAM" id="MobiDB-lite"/>
    </source>
</evidence>
<evidence type="ECO:0000259" key="2">
    <source>
        <dbReference type="Pfam" id="PF08241"/>
    </source>
</evidence>
<dbReference type="Pfam" id="PF08241">
    <property type="entry name" value="Methyltransf_11"/>
    <property type="match status" value="1"/>
</dbReference>
<dbReference type="Gene3D" id="3.40.50.150">
    <property type="entry name" value="Vaccinia Virus protein VP39"/>
    <property type="match status" value="2"/>
</dbReference>
<keyword evidence="4" id="KW-1185">Reference proteome</keyword>
<protein>
    <recommendedName>
        <fullName evidence="2">Methyltransferase type 11 domain-containing protein</fullName>
    </recommendedName>
</protein>
<gene>
    <name evidence="3" type="ORF">WICPIJ_005383</name>
</gene>
<sequence>MSNDSTIMNSPKSQPLSAQISRNSSSSQISSGKLQKLGGSTRNFLSKVKDKLATPLLEENDQEVGSNHGKSGSELDNLINPVSRSTSGGPSSTASSRSQSPYYKVSSSDNYSVNNTTPTPTPNPLLSSRANSSGHLLNRLIQTTSQSSLECVNEPPKKPNKRTFKSLLSRSRVDAAESITVSDTDRYLTELKTWELTLKLNKDRNASDPLIYARERLTSFIDTYDLILMNQFKRSDAQPSLLLPPGKLVKELKFKDPVLSDQIDLLGFWSISALLAVSDADNFITNKLLKDFANYDLKNNERMKIFNVQGEFFGLQWAWQLGLDNPNADVYDVSTQPGLPLKFKNLVGPSNIISIDGERLENLSFEDNFFTLAMSYDSWLHLKKDEWDPMIKEMYRVLAPPGFIHFFICDFDIFGCQNPKYRDFFKRVQHVLIKNGMDPYPSRHLSQHLKDAGFVNIRYSCLAMRKGIPNSMGNMTDFIQGYLELIIFDKIANLEMSAEDTQQFRELKMDYHNSLRNGELINDFGSGYLRLNDEKEEDDPLWYAQQRLISFCDTYRMILRRFEKTRSYSDSSYSSDYSDFSVNSNPNQDIQTMIKQPSLYTSSSSVPIVKDYNISPDLAERLDHIGFWSIEALKLLTGLDKYFAQTAFKNFDNFHLKPDEKLRVLNTQIEYFGQQWSWQLALDNPSSVVYDILIRPKAQVPPGMRSRFTEPENLLPIPIHSLLEIPFADNWFAFAVYFELWLQLKENEWVPVLKEIHRVITPPGKLYLFLYDFDLVNCQNVKLRAIYDKLHKILIKKGIDIHPTRHIQQRLKEAGFNHIRYTCISLKQGIPSPMGNLMDFVQSFFELIIFDKIANFEMDQEDLGNFKEIKLQYQESMKSGMTLNEMGSAV</sequence>
<dbReference type="InterPro" id="IPR029063">
    <property type="entry name" value="SAM-dependent_MTases_sf"/>
</dbReference>
<dbReference type="OrthoDB" id="10256176at2759"/>
<feature type="compositionally biased region" description="Low complexity" evidence="1">
    <location>
        <begin position="17"/>
        <end position="31"/>
    </location>
</feature>
<dbReference type="InterPro" id="IPR013216">
    <property type="entry name" value="Methyltransf_11"/>
</dbReference>
<dbReference type="EMBL" id="JAEUBG010003027">
    <property type="protein sequence ID" value="KAH3683638.1"/>
    <property type="molecule type" value="Genomic_DNA"/>
</dbReference>
<dbReference type="AlphaFoldDB" id="A0A9P8Q3L5"/>
<accession>A0A9P8Q3L5</accession>
<organism evidence="3 4">
    <name type="scientific">Wickerhamomyces pijperi</name>
    <name type="common">Yeast</name>
    <name type="synonym">Pichia pijperi</name>
    <dbReference type="NCBI Taxonomy" id="599730"/>
    <lineage>
        <taxon>Eukaryota</taxon>
        <taxon>Fungi</taxon>
        <taxon>Dikarya</taxon>
        <taxon>Ascomycota</taxon>
        <taxon>Saccharomycotina</taxon>
        <taxon>Saccharomycetes</taxon>
        <taxon>Phaffomycetales</taxon>
        <taxon>Wickerhamomycetaceae</taxon>
        <taxon>Wickerhamomyces</taxon>
    </lineage>
</organism>
<dbReference type="Proteomes" id="UP000774326">
    <property type="component" value="Unassembled WGS sequence"/>
</dbReference>
<feature type="compositionally biased region" description="Low complexity" evidence="1">
    <location>
        <begin position="83"/>
        <end position="101"/>
    </location>
</feature>
<feature type="domain" description="Methyltransferase type 11" evidence="2">
    <location>
        <begin position="342"/>
        <end position="405"/>
    </location>
</feature>
<reference evidence="3" key="2">
    <citation type="submission" date="2021-01" db="EMBL/GenBank/DDBJ databases">
        <authorList>
            <person name="Schikora-Tamarit M.A."/>
        </authorList>
    </citation>
    <scope>NUCLEOTIDE SEQUENCE</scope>
    <source>
        <strain evidence="3">CBS2887</strain>
    </source>
</reference>
<evidence type="ECO:0000313" key="4">
    <source>
        <dbReference type="Proteomes" id="UP000774326"/>
    </source>
</evidence>
<dbReference type="SUPFAM" id="SSF53335">
    <property type="entry name" value="S-adenosyl-L-methionine-dependent methyltransferases"/>
    <property type="match status" value="2"/>
</dbReference>
<dbReference type="GO" id="GO:0008757">
    <property type="term" value="F:S-adenosylmethionine-dependent methyltransferase activity"/>
    <property type="evidence" value="ECO:0007669"/>
    <property type="project" value="InterPro"/>
</dbReference>
<feature type="non-terminal residue" evidence="3">
    <location>
        <position position="1"/>
    </location>
</feature>
<name>A0A9P8Q3L5_WICPI</name>
<feature type="region of interest" description="Disordered" evidence="1">
    <location>
        <begin position="1"/>
        <end position="42"/>
    </location>
</feature>
<reference evidence="3" key="1">
    <citation type="journal article" date="2021" name="Open Biol.">
        <title>Shared evolutionary footprints suggest mitochondrial oxidative damage underlies multiple complex I losses in fungi.</title>
        <authorList>
            <person name="Schikora-Tamarit M.A."/>
            <person name="Marcet-Houben M."/>
            <person name="Nosek J."/>
            <person name="Gabaldon T."/>
        </authorList>
    </citation>
    <scope>NUCLEOTIDE SEQUENCE</scope>
    <source>
        <strain evidence="3">CBS2887</strain>
    </source>
</reference>
<comment type="caution">
    <text evidence="3">The sequence shown here is derived from an EMBL/GenBank/DDBJ whole genome shotgun (WGS) entry which is preliminary data.</text>
</comment>
<evidence type="ECO:0000313" key="3">
    <source>
        <dbReference type="EMBL" id="KAH3683638.1"/>
    </source>
</evidence>
<feature type="compositionally biased region" description="Polar residues" evidence="1">
    <location>
        <begin position="1"/>
        <end position="16"/>
    </location>
</feature>